<proteinExistence type="inferred from homology"/>
<comment type="subunit">
    <text evidence="4">Monomer. Interaction with RNA polymerase subunits RpoF and RpoE is necessary for Tfe stimulatory transcription activity. Able to interact with Tbp and RNA polymerase in the absence of DNA promoter. Interacts both with the preinitiation and elongation complexes.</text>
</comment>
<dbReference type="SUPFAM" id="SSF46785">
    <property type="entry name" value="Winged helix' DNA-binding domain"/>
    <property type="match status" value="1"/>
</dbReference>
<name>A0A8T3VC96_9EURY</name>
<comment type="similarity">
    <text evidence="4">Belongs to the TFE family.</text>
</comment>
<dbReference type="Proteomes" id="UP000762703">
    <property type="component" value="Unassembled WGS sequence"/>
</dbReference>
<dbReference type="GO" id="GO:0006367">
    <property type="term" value="P:transcription initiation at RNA polymerase II promoter"/>
    <property type="evidence" value="ECO:0007669"/>
    <property type="project" value="InterPro"/>
</dbReference>
<keyword evidence="1 4" id="KW-0805">Transcription regulation</keyword>
<comment type="domain">
    <text evidence="4">The winged helix domain is involved in binding to DNA in the preinitiation complex.</text>
</comment>
<protein>
    <recommendedName>
        <fullName evidence="4">Transcription factor E</fullName>
        <shortName evidence="4">TFE</shortName>
    </recommendedName>
    <alternativeName>
        <fullName evidence="4">TFIIE subunit alpha homolog</fullName>
    </alternativeName>
    <alternativeName>
        <fullName evidence="4">Transcription initiation factor TFIIE</fullName>
    </alternativeName>
</protein>
<evidence type="ECO:0000313" key="7">
    <source>
        <dbReference type="Proteomes" id="UP000762703"/>
    </source>
</evidence>
<comment type="caution">
    <text evidence="6">The sequence shown here is derived from an EMBL/GenBank/DDBJ whole genome shotgun (WGS) entry which is preliminary data.</text>
</comment>
<dbReference type="RefSeq" id="WP_303736408.1">
    <property type="nucleotide sequence ID" value="NZ_SUTE01000028.1"/>
</dbReference>
<keyword evidence="2 4" id="KW-0238">DNA-binding</keyword>
<evidence type="ECO:0000256" key="3">
    <source>
        <dbReference type="ARBA" id="ARBA00023163"/>
    </source>
</evidence>
<evidence type="ECO:0000256" key="2">
    <source>
        <dbReference type="ARBA" id="ARBA00023125"/>
    </source>
</evidence>
<dbReference type="InterPro" id="IPR017919">
    <property type="entry name" value="TFIIE/TFIIEa_HTH"/>
</dbReference>
<evidence type="ECO:0000259" key="5">
    <source>
        <dbReference type="PROSITE" id="PS51344"/>
    </source>
</evidence>
<organism evidence="6 7">
    <name type="scientific">Methanobrevibacter millerae</name>
    <dbReference type="NCBI Taxonomy" id="230361"/>
    <lineage>
        <taxon>Archaea</taxon>
        <taxon>Methanobacteriati</taxon>
        <taxon>Methanobacteriota</taxon>
        <taxon>Methanomada group</taxon>
        <taxon>Methanobacteria</taxon>
        <taxon>Methanobacteriales</taxon>
        <taxon>Methanobacteriaceae</taxon>
        <taxon>Methanobrevibacter</taxon>
    </lineage>
</organism>
<dbReference type="GO" id="GO:0003677">
    <property type="term" value="F:DNA binding"/>
    <property type="evidence" value="ECO:0007669"/>
    <property type="project" value="UniProtKB-KW"/>
</dbReference>
<sequence length="280" mass="33446">MKNNKITNNFLKKVVGPDNSDNAKKILRKLESGVASEEELCKKVNQKDITKETINKLLNKLRKVSITECEVKEDPETKTEILWKFNEETMNEQIEEFSPQNEIINNPITNDFLEERVDSNDLEYIKYIIIALIDGIETDEAIHDQTDIKLNTVRKLLYKLHDASIANYKRNKDPETQWFTYTWRFEKEEYIEKITEFYTERLNKRESILEDLENNLYFICCMEPEHFKGNYTESSEYEFYCPVCDYELEPYDAETEKKSLKKEINKDKRNFKKFEASIKE</sequence>
<reference evidence="6" key="1">
    <citation type="submission" date="2019-04" db="EMBL/GenBank/DDBJ databases">
        <title>Evolution of Biomass-Degrading Anaerobic Consortia Revealed by Metagenomics.</title>
        <authorList>
            <person name="Peng X."/>
        </authorList>
    </citation>
    <scope>NUCLEOTIDE SEQUENCE</scope>
    <source>
        <strain evidence="6">SIG12</strain>
    </source>
</reference>
<dbReference type="InterPro" id="IPR024550">
    <property type="entry name" value="TFIIEa/SarR/Rpc3_HTH_dom"/>
</dbReference>
<accession>A0A8T3VC96</accession>
<dbReference type="GO" id="GO:0006355">
    <property type="term" value="P:regulation of DNA-templated transcription"/>
    <property type="evidence" value="ECO:0007669"/>
    <property type="project" value="InterPro"/>
</dbReference>
<dbReference type="AlphaFoldDB" id="A0A8T3VC96"/>
<dbReference type="SMART" id="SM00531">
    <property type="entry name" value="TFIIE"/>
    <property type="match status" value="1"/>
</dbReference>
<dbReference type="Gene3D" id="1.10.10.10">
    <property type="entry name" value="Winged helix-like DNA-binding domain superfamily/Winged helix DNA-binding domain"/>
    <property type="match status" value="1"/>
</dbReference>
<gene>
    <name evidence="4" type="primary">tfe</name>
    <name evidence="6" type="ORF">E7Z73_03315</name>
</gene>
<keyword evidence="3 4" id="KW-0804">Transcription</keyword>
<evidence type="ECO:0000256" key="1">
    <source>
        <dbReference type="ARBA" id="ARBA00023015"/>
    </source>
</evidence>
<dbReference type="InterPro" id="IPR016481">
    <property type="entry name" value="TF_E_archaea"/>
</dbReference>
<feature type="domain" description="HTH TFE/IIEalpha-type" evidence="5">
    <location>
        <begin position="105"/>
        <end position="191"/>
    </location>
</feature>
<dbReference type="PROSITE" id="PS51344">
    <property type="entry name" value="HTH_TFE_IIE"/>
    <property type="match status" value="1"/>
</dbReference>
<dbReference type="HAMAP" id="MF_01909">
    <property type="entry name" value="TFE_arch"/>
    <property type="match status" value="1"/>
</dbReference>
<evidence type="ECO:0000256" key="4">
    <source>
        <dbReference type="HAMAP-Rule" id="MF_01909"/>
    </source>
</evidence>
<dbReference type="InterPro" id="IPR036390">
    <property type="entry name" value="WH_DNA-bd_sf"/>
</dbReference>
<dbReference type="Pfam" id="PF02002">
    <property type="entry name" value="TFIIE_alpha"/>
    <property type="match status" value="2"/>
</dbReference>
<dbReference type="InterPro" id="IPR036388">
    <property type="entry name" value="WH-like_DNA-bd_sf"/>
</dbReference>
<comment type="function">
    <text evidence="4">Transcription factor that plays a role in the activation of archaeal genes transcribed by RNA polymerase. Facilitates transcription initiation by enhancing TATA-box recognition by TATA-box-binding protein (Tbp), and transcription factor B (Tfb) and RNA polymerase recruitment. Not absolutely required for transcription in vitro, but particularly important in cases where Tbp or Tfb function is not optimal. It dynamically alters the nucleic acid-binding properties of RNA polymerases by stabilizing the initiation complex and destabilizing elongation complexes. Seems to translocate with the RNA polymerase following initiation and acts by binding to the non template strand of the transcription bubble in elongation complexes.</text>
</comment>
<evidence type="ECO:0000313" key="6">
    <source>
        <dbReference type="EMBL" id="MBE6504762.1"/>
    </source>
</evidence>
<dbReference type="InterPro" id="IPR002853">
    <property type="entry name" value="TFIIE_asu"/>
</dbReference>
<dbReference type="EMBL" id="SUTE01000028">
    <property type="protein sequence ID" value="MBE6504762.1"/>
    <property type="molecule type" value="Genomic_DNA"/>
</dbReference>